<evidence type="ECO:0000259" key="1">
    <source>
        <dbReference type="Pfam" id="PF15565"/>
    </source>
</evidence>
<dbReference type="EMBL" id="NUAP01000037">
    <property type="protein sequence ID" value="PEN86143.1"/>
    <property type="molecule type" value="Genomic_DNA"/>
</dbReference>
<protein>
    <recommendedName>
        <fullName evidence="1">Immunity protein 30 domain-containing protein</fullName>
    </recommendedName>
</protein>
<dbReference type="RefSeq" id="WP_000378291.1">
    <property type="nucleotide sequence ID" value="NZ_NUAI01000019.1"/>
</dbReference>
<reference evidence="2 3" key="1">
    <citation type="submission" date="2017-09" db="EMBL/GenBank/DDBJ databases">
        <title>Large-scale bioinformatics analysis of Bacillus genomes uncovers conserved roles of natural products in bacterial physiology.</title>
        <authorList>
            <consortium name="Agbiome Team Llc"/>
            <person name="Bleich R.M."/>
            <person name="Kirk G.J."/>
            <person name="Santa Maria K.C."/>
            <person name="Allen S.E."/>
            <person name="Farag S."/>
            <person name="Shank E.A."/>
            <person name="Bowers A."/>
        </authorList>
    </citation>
    <scope>NUCLEOTIDE SEQUENCE [LARGE SCALE GENOMIC DNA]</scope>
    <source>
        <strain evidence="2 3">AFS027629</strain>
    </source>
</reference>
<dbReference type="AlphaFoldDB" id="A0AB36SYW5"/>
<sequence>MDSQSEVKRLYSCRFLKNQSECEEFDSVLENLADCTDEKLIKELCIVFEDETQAEEVMFGLVHCIESFEMEKYLTEMPKALPKMVESAKEWAMLLNKRILNSDLCRSEYAKVLVGINHDIQLTVINLLNEIIADNPKKFESTANEVLSQLQGVHKIKLIL</sequence>
<dbReference type="Pfam" id="PF15565">
    <property type="entry name" value="Imm30"/>
    <property type="match status" value="1"/>
</dbReference>
<comment type="caution">
    <text evidence="2">The sequence shown here is derived from an EMBL/GenBank/DDBJ whole genome shotgun (WGS) entry which is preliminary data.</text>
</comment>
<name>A0AB36SYW5_9BACI</name>
<dbReference type="Proteomes" id="UP000220078">
    <property type="component" value="Unassembled WGS sequence"/>
</dbReference>
<evidence type="ECO:0000313" key="2">
    <source>
        <dbReference type="EMBL" id="PEN86143.1"/>
    </source>
</evidence>
<gene>
    <name evidence="2" type="ORF">CN551_21840</name>
</gene>
<organism evidence="2 3">
    <name type="scientific">Bacillus toyonensis</name>
    <dbReference type="NCBI Taxonomy" id="155322"/>
    <lineage>
        <taxon>Bacteria</taxon>
        <taxon>Bacillati</taxon>
        <taxon>Bacillota</taxon>
        <taxon>Bacilli</taxon>
        <taxon>Bacillales</taxon>
        <taxon>Bacillaceae</taxon>
        <taxon>Bacillus</taxon>
        <taxon>Bacillus cereus group</taxon>
    </lineage>
</organism>
<proteinExistence type="predicted"/>
<feature type="domain" description="Immunity protein 30" evidence="1">
    <location>
        <begin position="14"/>
        <end position="109"/>
    </location>
</feature>
<dbReference type="InterPro" id="IPR029084">
    <property type="entry name" value="Imm30"/>
</dbReference>
<evidence type="ECO:0000313" key="3">
    <source>
        <dbReference type="Proteomes" id="UP000220078"/>
    </source>
</evidence>
<accession>A0AB36SYW5</accession>